<accession>A0ACB0YNC6</accession>
<evidence type="ECO:0000313" key="1">
    <source>
        <dbReference type="EMBL" id="CAK5054770.1"/>
    </source>
</evidence>
<dbReference type="Proteomes" id="UP001497535">
    <property type="component" value="Unassembled WGS sequence"/>
</dbReference>
<organism evidence="1 2">
    <name type="scientific">Meloidogyne enterolobii</name>
    <name type="common">Root-knot nematode worm</name>
    <name type="synonym">Meloidogyne mayaguensis</name>
    <dbReference type="NCBI Taxonomy" id="390850"/>
    <lineage>
        <taxon>Eukaryota</taxon>
        <taxon>Metazoa</taxon>
        <taxon>Ecdysozoa</taxon>
        <taxon>Nematoda</taxon>
        <taxon>Chromadorea</taxon>
        <taxon>Rhabditida</taxon>
        <taxon>Tylenchina</taxon>
        <taxon>Tylenchomorpha</taxon>
        <taxon>Tylenchoidea</taxon>
        <taxon>Meloidogynidae</taxon>
        <taxon>Meloidogyninae</taxon>
        <taxon>Meloidogyne</taxon>
    </lineage>
</organism>
<name>A0ACB0YNC6_MELEN</name>
<gene>
    <name evidence="1" type="ORF">MENTE1834_LOCUS14499</name>
</gene>
<evidence type="ECO:0000313" key="2">
    <source>
        <dbReference type="Proteomes" id="UP001497535"/>
    </source>
</evidence>
<comment type="caution">
    <text evidence="1">The sequence shown here is derived from an EMBL/GenBank/DDBJ whole genome shotgun (WGS) entry which is preliminary data.</text>
</comment>
<sequence>MTEKELSSNSDWLLVENEKDDLEKLQINFEKLEKNLVGEKEKSVNLEKKVVFLENELKEMNKKGIPEKSPVKGEPQQTQQLFTPVSKPQQKITLGDLSFQQNPNDPQKWIITNGGGGSSNIKTPQKTIKGAANFVGIKNKWSEIYGCCSNNCINPNKPVGNCIEGNGFGNLINDENIKYINCLKEQGGKNAIAYVHAENSFKKPHTCFNYSLYYFEVKCIFEGELNQIWKWIYIGLKNCRTNKFIKFSAEFATVFNEKAVGFYLDNISWKDNDIFGCGLVYPPTNMTNEFPYVFFTQNGKQIGKAILLNENSDSYKPSVFLMSCSIEANFGNNLEAKPFNYEISKHEILKEFY</sequence>
<reference evidence="1" key="1">
    <citation type="submission" date="2023-11" db="EMBL/GenBank/DDBJ databases">
        <authorList>
            <person name="Poullet M."/>
        </authorList>
    </citation>
    <scope>NUCLEOTIDE SEQUENCE</scope>
    <source>
        <strain evidence="1">E1834</strain>
    </source>
</reference>
<proteinExistence type="predicted"/>
<protein>
    <submittedName>
        <fullName evidence="1">Uncharacterized protein</fullName>
    </submittedName>
</protein>
<keyword evidence="2" id="KW-1185">Reference proteome</keyword>
<dbReference type="EMBL" id="CAVMJV010000015">
    <property type="protein sequence ID" value="CAK5054770.1"/>
    <property type="molecule type" value="Genomic_DNA"/>
</dbReference>